<name>A0A7T8HL16_CALRO</name>
<sequence>MCQSLSEMKNFKSSSAWTTISKQVESSLMKNCWKWHETTVQGVLLTRLTKLSLRRYDH</sequence>
<gene>
    <name evidence="1" type="ORF">FKW44_013357</name>
</gene>
<dbReference type="EMBL" id="CP045897">
    <property type="protein sequence ID" value="QQP51877.1"/>
    <property type="molecule type" value="Genomic_DNA"/>
</dbReference>
<evidence type="ECO:0000313" key="2">
    <source>
        <dbReference type="Proteomes" id="UP000595437"/>
    </source>
</evidence>
<dbReference type="Proteomes" id="UP000595437">
    <property type="component" value="Chromosome 8"/>
</dbReference>
<keyword evidence="2" id="KW-1185">Reference proteome</keyword>
<proteinExistence type="predicted"/>
<reference evidence="2" key="1">
    <citation type="submission" date="2021-01" db="EMBL/GenBank/DDBJ databases">
        <title>Caligus Genome Assembly.</title>
        <authorList>
            <person name="Gallardo-Escarate C."/>
        </authorList>
    </citation>
    <scope>NUCLEOTIDE SEQUENCE [LARGE SCALE GENOMIC DNA]</scope>
</reference>
<accession>A0A7T8HL16</accession>
<evidence type="ECO:0000313" key="1">
    <source>
        <dbReference type="EMBL" id="QQP51877.1"/>
    </source>
</evidence>
<protein>
    <submittedName>
        <fullName evidence="1">Uncharacterized protein</fullName>
    </submittedName>
</protein>
<organism evidence="1 2">
    <name type="scientific">Caligus rogercresseyi</name>
    <name type="common">Sea louse</name>
    <dbReference type="NCBI Taxonomy" id="217165"/>
    <lineage>
        <taxon>Eukaryota</taxon>
        <taxon>Metazoa</taxon>
        <taxon>Ecdysozoa</taxon>
        <taxon>Arthropoda</taxon>
        <taxon>Crustacea</taxon>
        <taxon>Multicrustacea</taxon>
        <taxon>Hexanauplia</taxon>
        <taxon>Copepoda</taxon>
        <taxon>Siphonostomatoida</taxon>
        <taxon>Caligidae</taxon>
        <taxon>Caligus</taxon>
    </lineage>
</organism>
<dbReference type="AlphaFoldDB" id="A0A7T8HL16"/>